<dbReference type="AlphaFoldDB" id="A0A1E5E6I8"/>
<evidence type="ECO:0000313" key="3">
    <source>
        <dbReference type="EMBL" id="OEF29484.1"/>
    </source>
</evidence>
<evidence type="ECO:0000259" key="2">
    <source>
        <dbReference type="Pfam" id="PF13439"/>
    </source>
</evidence>
<evidence type="ECO:0000313" key="4">
    <source>
        <dbReference type="Proteomes" id="UP000094070"/>
    </source>
</evidence>
<evidence type="ECO:0000259" key="1">
    <source>
        <dbReference type="Pfam" id="PF00534"/>
    </source>
</evidence>
<sequence>MNILIFSSYKDSWNSVRPEAEMFIQMVKLGHTLTIVTQGQSEYVPRFKENGIKVIDCYPTKKVCCKTIKTLRNELKSTHYDIVYAMNSKTIPNAAFACIGFKNTKMVTYRGTVGGLYRYDPTAYLTHLHPRVNGISCVAQAVTDDVKKRVWIHSDNVVTIYKGHDLSWYQAQPIERSKLNLPEDAIVVTCIANARPSKGVHVLLDSASQLSDIENLHFLLIGRDMDTEKNLALAKSSGMKERIHFLGYRKDVPEILATSDMQIQPSVSGEGLPKTIIEAMSMAVPSIVTTTGGGKELLVDGESGYVVPVNDSASISEKIRLLCTSEEHRKSMGKLAQQRVINNFSLQDTAQLHLNFFKMLSDRNI</sequence>
<accession>A0A1E5E6I8</accession>
<keyword evidence="4" id="KW-1185">Reference proteome</keyword>
<dbReference type="STRING" id="1188252.A1QC_04370"/>
<gene>
    <name evidence="3" type="ORF">A1QC_04370</name>
</gene>
<dbReference type="EMBL" id="AJYK02000008">
    <property type="protein sequence ID" value="OEF29484.1"/>
    <property type="molecule type" value="Genomic_DNA"/>
</dbReference>
<dbReference type="SUPFAM" id="SSF53756">
    <property type="entry name" value="UDP-Glycosyltransferase/glycogen phosphorylase"/>
    <property type="match status" value="1"/>
</dbReference>
<keyword evidence="3" id="KW-0808">Transferase</keyword>
<dbReference type="PANTHER" id="PTHR12526:SF630">
    <property type="entry name" value="GLYCOSYLTRANSFERASE"/>
    <property type="match status" value="1"/>
</dbReference>
<comment type="caution">
    <text evidence="3">The sequence shown here is derived from an EMBL/GenBank/DDBJ whole genome shotgun (WGS) entry which is preliminary data.</text>
</comment>
<dbReference type="InterPro" id="IPR028098">
    <property type="entry name" value="Glyco_trans_4-like_N"/>
</dbReference>
<reference evidence="3 4" key="1">
    <citation type="journal article" date="2012" name="Science">
        <title>Ecological populations of bacteria act as socially cohesive units of antibiotic production and resistance.</title>
        <authorList>
            <person name="Cordero O.X."/>
            <person name="Wildschutte H."/>
            <person name="Kirkup B."/>
            <person name="Proehl S."/>
            <person name="Ngo L."/>
            <person name="Hussain F."/>
            <person name="Le Roux F."/>
            <person name="Mincer T."/>
            <person name="Polz M.F."/>
        </authorList>
    </citation>
    <scope>NUCLEOTIDE SEQUENCE [LARGE SCALE GENOMIC DNA]</scope>
    <source>
        <strain evidence="3 4">1S-45</strain>
    </source>
</reference>
<dbReference type="GO" id="GO:1901135">
    <property type="term" value="P:carbohydrate derivative metabolic process"/>
    <property type="evidence" value="ECO:0007669"/>
    <property type="project" value="UniProtKB-ARBA"/>
</dbReference>
<protein>
    <submittedName>
        <fullName evidence="3">Glycosyl transferase family 1</fullName>
    </submittedName>
</protein>
<dbReference type="RefSeq" id="WP_017026680.1">
    <property type="nucleotide sequence ID" value="NZ_AJYK02000008.1"/>
</dbReference>
<dbReference type="OrthoDB" id="9775208at2"/>
<feature type="domain" description="Glycosyltransferase subfamily 4-like N-terminal" evidence="2">
    <location>
        <begin position="25"/>
        <end position="167"/>
    </location>
</feature>
<dbReference type="InterPro" id="IPR001296">
    <property type="entry name" value="Glyco_trans_1"/>
</dbReference>
<dbReference type="Pfam" id="PF00534">
    <property type="entry name" value="Glycos_transf_1"/>
    <property type="match status" value="1"/>
</dbReference>
<dbReference type="CDD" id="cd03801">
    <property type="entry name" value="GT4_PimA-like"/>
    <property type="match status" value="1"/>
</dbReference>
<organism evidence="3 4">
    <name type="scientific">Vibrio rumoiensis 1S-45</name>
    <dbReference type="NCBI Taxonomy" id="1188252"/>
    <lineage>
        <taxon>Bacteria</taxon>
        <taxon>Pseudomonadati</taxon>
        <taxon>Pseudomonadota</taxon>
        <taxon>Gammaproteobacteria</taxon>
        <taxon>Vibrionales</taxon>
        <taxon>Vibrionaceae</taxon>
        <taxon>Vibrio</taxon>
    </lineage>
</organism>
<dbReference type="eggNOG" id="COG0438">
    <property type="taxonomic scope" value="Bacteria"/>
</dbReference>
<dbReference type="PANTHER" id="PTHR12526">
    <property type="entry name" value="GLYCOSYLTRANSFERASE"/>
    <property type="match status" value="1"/>
</dbReference>
<dbReference type="Gene3D" id="3.40.50.2000">
    <property type="entry name" value="Glycogen Phosphorylase B"/>
    <property type="match status" value="2"/>
</dbReference>
<name>A0A1E5E6I8_9VIBR</name>
<feature type="domain" description="Glycosyl transferase family 1" evidence="1">
    <location>
        <begin position="173"/>
        <end position="338"/>
    </location>
</feature>
<dbReference type="Pfam" id="PF13439">
    <property type="entry name" value="Glyco_transf_4"/>
    <property type="match status" value="1"/>
</dbReference>
<dbReference type="Proteomes" id="UP000094070">
    <property type="component" value="Unassembled WGS sequence"/>
</dbReference>
<dbReference type="GO" id="GO:0016757">
    <property type="term" value="F:glycosyltransferase activity"/>
    <property type="evidence" value="ECO:0007669"/>
    <property type="project" value="InterPro"/>
</dbReference>
<proteinExistence type="predicted"/>